<dbReference type="Proteomes" id="UP000274762">
    <property type="component" value="Unassembled WGS sequence"/>
</dbReference>
<evidence type="ECO:0000313" key="3">
    <source>
        <dbReference type="Proteomes" id="UP000274762"/>
    </source>
</evidence>
<name>A0A495K175_WILMA</name>
<evidence type="ECO:0000313" key="2">
    <source>
        <dbReference type="EMBL" id="RKR95003.1"/>
    </source>
</evidence>
<comment type="caution">
    <text evidence="2">The sequence shown here is derived from an EMBL/GenBank/DDBJ whole genome shotgun (WGS) entry which is preliminary data.</text>
</comment>
<feature type="region of interest" description="Disordered" evidence="1">
    <location>
        <begin position="1"/>
        <end position="36"/>
    </location>
</feature>
<proteinExistence type="predicted"/>
<dbReference type="EMBL" id="RBKV01000001">
    <property type="protein sequence ID" value="RKR95003.1"/>
    <property type="molecule type" value="Genomic_DNA"/>
</dbReference>
<sequence length="160" mass="16719">MPRDVNGNPVEVSRWKRWSGRLAGGRKPNGELSADDPSLVVTAESFDDAEAASAVLADSGWREHEQSVLRHLLVLPSGSVPGALELAAQDHYGPVPVPPGTGVEAAGDNEVVALARVQLIDALHVSQERSRMAGLAQRHGGSAVGWQVLQPPTNQVAGGG</sequence>
<protein>
    <submittedName>
        <fullName evidence="2">Uncharacterized protein</fullName>
    </submittedName>
</protein>
<organism evidence="2 3">
    <name type="scientific">Williamsia marianensis</name>
    <dbReference type="NCBI Taxonomy" id="85044"/>
    <lineage>
        <taxon>Bacteria</taxon>
        <taxon>Bacillati</taxon>
        <taxon>Actinomycetota</taxon>
        <taxon>Actinomycetes</taxon>
        <taxon>Mycobacteriales</taxon>
        <taxon>Nocardiaceae</taxon>
        <taxon>Williamsia</taxon>
    </lineage>
</organism>
<gene>
    <name evidence="2" type="ORF">DFJ75_1811</name>
</gene>
<evidence type="ECO:0000256" key="1">
    <source>
        <dbReference type="SAM" id="MobiDB-lite"/>
    </source>
</evidence>
<reference evidence="2 3" key="1">
    <citation type="submission" date="2018-10" db="EMBL/GenBank/DDBJ databases">
        <title>Sequencing the genomes of 1000 actinobacteria strains.</title>
        <authorList>
            <person name="Klenk H.-P."/>
        </authorList>
    </citation>
    <scope>NUCLEOTIDE SEQUENCE [LARGE SCALE GENOMIC DNA]</scope>
    <source>
        <strain evidence="2 3">DSM 44343</strain>
    </source>
</reference>
<dbReference type="AlphaFoldDB" id="A0A495K175"/>
<dbReference type="RefSeq" id="WP_245968973.1">
    <property type="nucleotide sequence ID" value="NZ_CBCRXS010000004.1"/>
</dbReference>
<accession>A0A495K175</accession>